<keyword evidence="2" id="KW-1185">Reference proteome</keyword>
<gene>
    <name evidence="1" type="ORF">BLNAU_7238</name>
</gene>
<sequence length="360" mass="39838">MENDIETLTTTSETYLNSLPNIHSTVEPLQESFLNFDVNSKSSFEDKSTIYCSLVTLVNADYPFDNILQDRAARFSKNLEPRFGDHDHAAKLVTDLVPSSTGPSSGFVASIVTLLSSPHSTVVAAALSFLSKTNRVLSKLPLRLHLVESDIVTKVLATVQPHTLTICGNKAIFDNLNNVIANCLYLASPSSLGELGKIAAVDSFNHREMIFQKVVLPSSQFVTFLISNRRTLSGDLLHSFMSLLGAFLGICPYHHPTLEFVLASPIAMAFSSCLTHVEDKHCLWVTHFNINFSLNLWTTEGPEVAQSAKRMMQALISECSEDTLEQTLRNEKRGIYGIHVDNICLSLSKLLGLNVEFTEW</sequence>
<dbReference type="EMBL" id="JARBJD010000043">
    <property type="protein sequence ID" value="KAK2957804.1"/>
    <property type="molecule type" value="Genomic_DNA"/>
</dbReference>
<evidence type="ECO:0000313" key="1">
    <source>
        <dbReference type="EMBL" id="KAK2957804.1"/>
    </source>
</evidence>
<comment type="caution">
    <text evidence="1">The sequence shown here is derived from an EMBL/GenBank/DDBJ whole genome shotgun (WGS) entry which is preliminary data.</text>
</comment>
<evidence type="ECO:0000313" key="2">
    <source>
        <dbReference type="Proteomes" id="UP001281761"/>
    </source>
</evidence>
<protein>
    <submittedName>
        <fullName evidence="1">Uncharacterized protein</fullName>
    </submittedName>
</protein>
<reference evidence="1 2" key="1">
    <citation type="journal article" date="2022" name="bioRxiv">
        <title>Genomics of Preaxostyla Flagellates Illuminates Evolutionary Transitions and the Path Towards Mitochondrial Loss.</title>
        <authorList>
            <person name="Novak L.V.F."/>
            <person name="Treitli S.C."/>
            <person name="Pyrih J."/>
            <person name="Halakuc P."/>
            <person name="Pipaliya S.V."/>
            <person name="Vacek V."/>
            <person name="Brzon O."/>
            <person name="Soukal P."/>
            <person name="Eme L."/>
            <person name="Dacks J.B."/>
            <person name="Karnkowska A."/>
            <person name="Elias M."/>
            <person name="Hampl V."/>
        </authorList>
    </citation>
    <scope>NUCLEOTIDE SEQUENCE [LARGE SCALE GENOMIC DNA]</scope>
    <source>
        <strain evidence="1">NAU3</strain>
        <tissue evidence="1">Gut</tissue>
    </source>
</reference>
<organism evidence="1 2">
    <name type="scientific">Blattamonas nauphoetae</name>
    <dbReference type="NCBI Taxonomy" id="2049346"/>
    <lineage>
        <taxon>Eukaryota</taxon>
        <taxon>Metamonada</taxon>
        <taxon>Preaxostyla</taxon>
        <taxon>Oxymonadida</taxon>
        <taxon>Blattamonas</taxon>
    </lineage>
</organism>
<accession>A0ABQ9Y2C3</accession>
<name>A0ABQ9Y2C3_9EUKA</name>
<proteinExistence type="predicted"/>
<dbReference type="Proteomes" id="UP001281761">
    <property type="component" value="Unassembled WGS sequence"/>
</dbReference>